<dbReference type="AlphaFoldDB" id="A0A0J9E864"/>
<evidence type="ECO:0000256" key="1">
    <source>
        <dbReference type="SAM" id="MobiDB-lite"/>
    </source>
</evidence>
<feature type="compositionally biased region" description="Polar residues" evidence="1">
    <location>
        <begin position="138"/>
        <end position="147"/>
    </location>
</feature>
<accession>A0A0J9E864</accession>
<evidence type="ECO:0000313" key="3">
    <source>
        <dbReference type="Proteomes" id="UP000037178"/>
    </source>
</evidence>
<proteinExistence type="predicted"/>
<gene>
    <name evidence="2" type="ORF">AIOL_002922</name>
</gene>
<keyword evidence="3" id="KW-1185">Reference proteome</keyword>
<protein>
    <submittedName>
        <fullName evidence="2">SrpA-related protein</fullName>
    </submittedName>
</protein>
<dbReference type="Proteomes" id="UP000037178">
    <property type="component" value="Unassembled WGS sequence"/>
</dbReference>
<feature type="compositionally biased region" description="Polar residues" evidence="1">
    <location>
        <begin position="95"/>
        <end position="110"/>
    </location>
</feature>
<sequence length="230" mass="23456">MEQVDPTAAAAAPQASVYSIMSARFAERAARSAAASPAASPAASQDAPRAASQAALSASDRLGGTTELAPRGESSKASRNLLLARADASTRAEKSASNAAGLTEQEQQVVQKLKARDREVRAHEQAHAAVGGEYAGQPTYSYQTGPDGQQYAIGGEVAIDAAPVPGDPEATIQKMEVVKAAALAPAEPSGQDRKVAAQADAQRMAAIAELAALRAAARSDPEAAAQLEAR</sequence>
<organism evidence="2 3">
    <name type="scientific">Candidatus Rhodobacter oscarellae</name>
    <dbReference type="NCBI Taxonomy" id="1675527"/>
    <lineage>
        <taxon>Bacteria</taxon>
        <taxon>Pseudomonadati</taxon>
        <taxon>Pseudomonadota</taxon>
        <taxon>Alphaproteobacteria</taxon>
        <taxon>Rhodobacterales</taxon>
        <taxon>Rhodobacter group</taxon>
        <taxon>Rhodobacter</taxon>
    </lineage>
</organism>
<reference evidence="2 3" key="1">
    <citation type="submission" date="2015-06" db="EMBL/GenBank/DDBJ databases">
        <title>Draft genome sequence of an Alphaproteobacteria species associated to the Mediterranean sponge Oscarella lobularis.</title>
        <authorList>
            <person name="Jourda C."/>
            <person name="Santini S."/>
            <person name="Claverie J.-M."/>
        </authorList>
    </citation>
    <scope>NUCLEOTIDE SEQUENCE [LARGE SCALE GENOMIC DNA]</scope>
    <source>
        <strain evidence="2">IGS</strain>
    </source>
</reference>
<dbReference type="InterPro" id="IPR021973">
    <property type="entry name" value="SprA-related"/>
</dbReference>
<dbReference type="RefSeq" id="WP_053101287.1">
    <property type="nucleotide sequence ID" value="NZ_LFTY01000002.1"/>
</dbReference>
<feature type="compositionally biased region" description="Basic and acidic residues" evidence="1">
    <location>
        <begin position="114"/>
        <end position="126"/>
    </location>
</feature>
<dbReference type="PATRIC" id="fig|1675527.3.peg.3059"/>
<dbReference type="Pfam" id="PF12118">
    <property type="entry name" value="SprA-related"/>
    <property type="match status" value="1"/>
</dbReference>
<evidence type="ECO:0000313" key="2">
    <source>
        <dbReference type="EMBL" id="KMW57954.1"/>
    </source>
</evidence>
<feature type="region of interest" description="Disordered" evidence="1">
    <location>
        <begin position="29"/>
        <end position="148"/>
    </location>
</feature>
<dbReference type="EMBL" id="LFTY01000002">
    <property type="protein sequence ID" value="KMW57954.1"/>
    <property type="molecule type" value="Genomic_DNA"/>
</dbReference>
<feature type="compositionally biased region" description="Low complexity" evidence="1">
    <location>
        <begin position="31"/>
        <end position="61"/>
    </location>
</feature>
<name>A0A0J9E864_9RHOB</name>
<comment type="caution">
    <text evidence="2">The sequence shown here is derived from an EMBL/GenBank/DDBJ whole genome shotgun (WGS) entry which is preliminary data.</text>
</comment>